<gene>
    <name evidence="11" type="ORF">SAMN05216548_108123</name>
</gene>
<keyword evidence="5" id="KW-0997">Cell inner membrane</keyword>
<dbReference type="Pfam" id="PF00528">
    <property type="entry name" value="BPD_transp_1"/>
    <property type="match status" value="1"/>
</dbReference>
<dbReference type="STRING" id="1855383.SAMN05216548_108123"/>
<feature type="transmembrane region" description="Helical" evidence="9">
    <location>
        <begin position="27"/>
        <end position="49"/>
    </location>
</feature>
<feature type="transmembrane region" description="Helical" evidence="9">
    <location>
        <begin position="61"/>
        <end position="84"/>
    </location>
</feature>
<dbReference type="InterPro" id="IPR000515">
    <property type="entry name" value="MetI-like"/>
</dbReference>
<protein>
    <submittedName>
        <fullName evidence="11">Amino acid ABC transporter membrane protein 2, PAAT family</fullName>
    </submittedName>
</protein>
<keyword evidence="3 9" id="KW-0813">Transport</keyword>
<evidence type="ECO:0000256" key="8">
    <source>
        <dbReference type="ARBA" id="ARBA00023136"/>
    </source>
</evidence>
<dbReference type="AlphaFoldDB" id="A0A1H9JHW2"/>
<dbReference type="SUPFAM" id="SSF161098">
    <property type="entry name" value="MetI-like"/>
    <property type="match status" value="1"/>
</dbReference>
<feature type="transmembrane region" description="Helical" evidence="9">
    <location>
        <begin position="203"/>
        <end position="222"/>
    </location>
</feature>
<dbReference type="CDD" id="cd06261">
    <property type="entry name" value="TM_PBP2"/>
    <property type="match status" value="1"/>
</dbReference>
<evidence type="ECO:0000256" key="5">
    <source>
        <dbReference type="ARBA" id="ARBA00022519"/>
    </source>
</evidence>
<evidence type="ECO:0000313" key="11">
    <source>
        <dbReference type="EMBL" id="SEQ86145.1"/>
    </source>
</evidence>
<dbReference type="InterPro" id="IPR043429">
    <property type="entry name" value="ArtM/GltK/GlnP/TcyL/YhdX-like"/>
</dbReference>
<reference evidence="11 12" key="1">
    <citation type="submission" date="2016-10" db="EMBL/GenBank/DDBJ databases">
        <authorList>
            <person name="de Groot N.N."/>
        </authorList>
    </citation>
    <scope>NUCLEOTIDE SEQUENCE [LARGE SCALE GENOMIC DNA]</scope>
    <source>
        <strain evidence="11 12">A52C2</strain>
    </source>
</reference>
<proteinExistence type="inferred from homology"/>
<dbReference type="GO" id="GO:0006865">
    <property type="term" value="P:amino acid transport"/>
    <property type="evidence" value="ECO:0007669"/>
    <property type="project" value="TreeGrafter"/>
</dbReference>
<dbReference type="EMBL" id="FOFG01000008">
    <property type="protein sequence ID" value="SEQ86145.1"/>
    <property type="molecule type" value="Genomic_DNA"/>
</dbReference>
<dbReference type="Gene3D" id="1.10.3720.10">
    <property type="entry name" value="MetI-like"/>
    <property type="match status" value="1"/>
</dbReference>
<evidence type="ECO:0000259" key="10">
    <source>
        <dbReference type="PROSITE" id="PS50928"/>
    </source>
</evidence>
<keyword evidence="6 9" id="KW-0812">Transmembrane</keyword>
<keyword evidence="4" id="KW-1003">Cell membrane</keyword>
<evidence type="ECO:0000256" key="2">
    <source>
        <dbReference type="ARBA" id="ARBA00010072"/>
    </source>
</evidence>
<dbReference type="InterPro" id="IPR010065">
    <property type="entry name" value="AA_ABC_transptr_permease_3TM"/>
</dbReference>
<evidence type="ECO:0000256" key="7">
    <source>
        <dbReference type="ARBA" id="ARBA00022989"/>
    </source>
</evidence>
<evidence type="ECO:0000256" key="1">
    <source>
        <dbReference type="ARBA" id="ARBA00004429"/>
    </source>
</evidence>
<dbReference type="GO" id="GO:0043190">
    <property type="term" value="C:ATP-binding cassette (ABC) transporter complex"/>
    <property type="evidence" value="ECO:0007669"/>
    <property type="project" value="InterPro"/>
</dbReference>
<dbReference type="InterPro" id="IPR035906">
    <property type="entry name" value="MetI-like_sf"/>
</dbReference>
<dbReference type="NCBIfam" id="TIGR01726">
    <property type="entry name" value="HEQRo_perm_3TM"/>
    <property type="match status" value="1"/>
</dbReference>
<evidence type="ECO:0000256" key="3">
    <source>
        <dbReference type="ARBA" id="ARBA00022448"/>
    </source>
</evidence>
<dbReference type="RefSeq" id="WP_092496888.1">
    <property type="nucleotide sequence ID" value="NZ_FOFG01000008.1"/>
</dbReference>
<evidence type="ECO:0000256" key="6">
    <source>
        <dbReference type="ARBA" id="ARBA00022692"/>
    </source>
</evidence>
<accession>A0A1H9JHW2</accession>
<dbReference type="PANTHER" id="PTHR30614">
    <property type="entry name" value="MEMBRANE COMPONENT OF AMINO ACID ABC TRANSPORTER"/>
    <property type="match status" value="1"/>
</dbReference>
<dbReference type="GO" id="GO:0022857">
    <property type="term" value="F:transmembrane transporter activity"/>
    <property type="evidence" value="ECO:0007669"/>
    <property type="project" value="InterPro"/>
</dbReference>
<keyword evidence="7 9" id="KW-1133">Transmembrane helix</keyword>
<name>A0A1H9JHW2_9HYPH</name>
<comment type="similarity">
    <text evidence="2">Belongs to the binding-protein-dependent transport system permease family. HisMQ subfamily.</text>
</comment>
<keyword evidence="8 9" id="KW-0472">Membrane</keyword>
<evidence type="ECO:0000256" key="4">
    <source>
        <dbReference type="ARBA" id="ARBA00022475"/>
    </source>
</evidence>
<dbReference type="PROSITE" id="PS50928">
    <property type="entry name" value="ABC_TM1"/>
    <property type="match status" value="1"/>
</dbReference>
<dbReference type="OrthoDB" id="9814550at2"/>
<dbReference type="PANTHER" id="PTHR30614:SF10">
    <property type="entry name" value="ARGININE ABC TRANSPORTER PERMEASE PROTEIN ARTM"/>
    <property type="match status" value="1"/>
</dbReference>
<evidence type="ECO:0000313" key="12">
    <source>
        <dbReference type="Proteomes" id="UP000199647"/>
    </source>
</evidence>
<sequence length="254" mass="28492">MLAWLQAFIGTDLLVQYGPRLLHGLQITIELVLISICCGIALALPLALARLSKSRLLRGLSLCYVQFFRGTPLLAQLFLIYYGAGQFRPALQSIDLWWFFRDAFNCAALSLTLNTAGYQAEIYRGAIRSVARGQHEAAYALGISRSVAFWRVILPQAAVVALRPLGNEVILMIKGSAVASVVTVFDIMGETRLGFARSFDMRVYLYAAVLYLVLVEILRRIWDRLEARLTRYLRRSDRTEHVERAVTQAGPATH</sequence>
<comment type="subcellular location">
    <subcellularLocation>
        <location evidence="1">Cell inner membrane</location>
        <topology evidence="1">Multi-pass membrane protein</topology>
    </subcellularLocation>
    <subcellularLocation>
        <location evidence="9">Cell membrane</location>
        <topology evidence="9">Multi-pass membrane protein</topology>
    </subcellularLocation>
</comment>
<keyword evidence="12" id="KW-1185">Reference proteome</keyword>
<dbReference type="Proteomes" id="UP000199647">
    <property type="component" value="Unassembled WGS sequence"/>
</dbReference>
<evidence type="ECO:0000256" key="9">
    <source>
        <dbReference type="RuleBase" id="RU363032"/>
    </source>
</evidence>
<organism evidence="11 12">
    <name type="scientific">Faunimonas pinastri</name>
    <dbReference type="NCBI Taxonomy" id="1855383"/>
    <lineage>
        <taxon>Bacteria</taxon>
        <taxon>Pseudomonadati</taxon>
        <taxon>Pseudomonadota</taxon>
        <taxon>Alphaproteobacteria</taxon>
        <taxon>Hyphomicrobiales</taxon>
        <taxon>Afifellaceae</taxon>
        <taxon>Faunimonas</taxon>
    </lineage>
</organism>
<feature type="domain" description="ABC transmembrane type-1" evidence="10">
    <location>
        <begin position="25"/>
        <end position="222"/>
    </location>
</feature>